<organism evidence="1 2">
    <name type="scientific">Roseofilum halophilum BLCC-M91</name>
    <dbReference type="NCBI Taxonomy" id="3022259"/>
    <lineage>
        <taxon>Bacteria</taxon>
        <taxon>Bacillati</taxon>
        <taxon>Cyanobacteriota</taxon>
        <taxon>Cyanophyceae</taxon>
        <taxon>Desertifilales</taxon>
        <taxon>Desertifilaceae</taxon>
        <taxon>Roseofilum</taxon>
        <taxon>Roseofilum halophilum</taxon>
    </lineage>
</organism>
<reference evidence="1 2" key="1">
    <citation type="submission" date="2023-01" db="EMBL/GenBank/DDBJ databases">
        <title>Novel diversity within Roseofilum (Cyanobacteria; Desertifilaceae) from marine benthic mats with descriptions of four novel species.</title>
        <authorList>
            <person name="Wang Y."/>
            <person name="Berthold D.E."/>
            <person name="Hu J."/>
            <person name="Lefler F.W."/>
            <person name="Laughinghouse H.D. IV."/>
        </authorList>
    </citation>
    <scope>NUCLEOTIDE SEQUENCE [LARGE SCALE GENOMIC DNA]</scope>
    <source>
        <strain evidence="1 2">BLCC-M91</strain>
    </source>
</reference>
<protein>
    <submittedName>
        <fullName evidence="1">Type I-D CRISPR-associated protein Cas10d/Csc3</fullName>
    </submittedName>
</protein>
<evidence type="ECO:0000313" key="2">
    <source>
        <dbReference type="Proteomes" id="UP001231370"/>
    </source>
</evidence>
<accession>A0ABT7BM31</accession>
<name>A0ABT7BM31_9CYAN</name>
<dbReference type="NCBIfam" id="TIGR03174">
    <property type="entry name" value="cas_Csc3"/>
    <property type="match status" value="2"/>
</dbReference>
<dbReference type="Proteomes" id="UP001231370">
    <property type="component" value="Unassembled WGS sequence"/>
</dbReference>
<gene>
    <name evidence="1" type="primary">cas10d</name>
    <name evidence="1" type="ORF">PJF56_15430</name>
</gene>
<sequence>MRQLELQQTIQDYIDIVIPAMYQNNYHLLLAKGGPDYPHLAEQSMLGHILNGAFGLFEILKFIEAEKIFCYGLNHSSIRKALALYSIHDIHKFNDFAKIGASEFSIPLERLEKEYKKLNLVDFAGEVDAHLMRAGNVSKRSTYHGDLLLSNDENSNFLWILVRIADTIASVPSPSELVFSLENYLKDLAPEFKTKYKLYSHELKDIRGVLTNSIHTAVKNRLYQELGFQDIAYFATGTLYIGVKQIDDFSREDLVKNIVGDVVNSLKPSAEMVKSAAKEGMRTQKFDFEKYVYTFSDLENLMQIALETTNKAEPKKIDEDINKTAEKKNAPKDWKETFETRFSVSLNQSKPFQEKWSLVRRYFLYLDTSLKQLAPDLDRVIWFCETFDVPEEIISNLKDDESLFSSGGLGKYIIIPAYHFLKGSDFKERSAESYDDATVMELVHKKTINSLKKIDINQGRNKIVSELGFTPDLTKYLEQNLHLSFAPEINLSDDAISGYSLQKKKSYSKICSICNQFSEYTQDLRTGVFGDSGQNFSNRVLPAKSIGKLRPWCPICHLEFIMRKLVGLALPSGADYNNSRRIHLYVLPTFSFTPEYAKFLDRILRPLREVTVLPIRDYGESAPGFPRLWLEQGKLDSDWIDRAIDVFNREAERIAEKKGYVGERLLMAKSTLEFSEEEEQDNSSSQEKSKLKPQANYYLIPWEHSARGGDDNSPTRTEAWAKATFAATVISSLTSSRVYVTELPYLPVAHPNELKATVTLDSPPAIIAKLLGNDQDPKLASRADTVSLYGTESGHKNGLERALDLCAALWIITSCVHRPNSQSKDKQIAERLGDVTVNPLAGVHFYKEYGRLNEDKSPFPVLTKACETLLEYFGGELMDLVTKIAEKSLEIRLPYREYGRGKAHNYELAFREVVDAMRSAFRLVPELRQTALTGTTPSEQTIEELKQQTSGTVLKAMERRRTNKRGNGIINPAQNDLGKLVSELIDIVVDEVFLNRADSSFAEFLKLENSLADGIYYYTDRHINQKWEAYEAAKPKNTNKSDSEETE</sequence>
<dbReference type="EMBL" id="JAQPOK010000113">
    <property type="protein sequence ID" value="MDJ1180255.1"/>
    <property type="molecule type" value="Genomic_DNA"/>
</dbReference>
<dbReference type="InterPro" id="IPR017589">
    <property type="entry name" value="CRISPR-assoc_prot_Cas10d/Csc3"/>
</dbReference>
<dbReference type="RefSeq" id="WP_283763556.1">
    <property type="nucleotide sequence ID" value="NZ_JAQPOK010000113.1"/>
</dbReference>
<proteinExistence type="predicted"/>
<evidence type="ECO:0000313" key="1">
    <source>
        <dbReference type="EMBL" id="MDJ1180255.1"/>
    </source>
</evidence>
<keyword evidence="2" id="KW-1185">Reference proteome</keyword>
<comment type="caution">
    <text evidence="1">The sequence shown here is derived from an EMBL/GenBank/DDBJ whole genome shotgun (WGS) entry which is preliminary data.</text>
</comment>